<protein>
    <submittedName>
        <fullName evidence="2">Uncharacterized protein</fullName>
    </submittedName>
</protein>
<keyword evidence="1" id="KW-0175">Coiled coil</keyword>
<comment type="caution">
    <text evidence="2">The sequence shown here is derived from an EMBL/GenBank/DDBJ whole genome shotgun (WGS) entry which is preliminary data.</text>
</comment>
<evidence type="ECO:0000256" key="1">
    <source>
        <dbReference type="SAM" id="Coils"/>
    </source>
</evidence>
<evidence type="ECO:0000313" key="2">
    <source>
        <dbReference type="EMBL" id="KKM88088.1"/>
    </source>
</evidence>
<gene>
    <name evidence="2" type="ORF">LCGC14_1262180</name>
</gene>
<dbReference type="AlphaFoldDB" id="A0A0F9L2U0"/>
<sequence>MSFLGEKTKTFGKSDINNFKRLSTENIENVIDDCLTGTVYSEGRSNQCLKLAEECYNIMREVLNEAHREKYRNNIIADSGIKNIESEDFVKIVAGKEYPSLYGYNKLYDPTSDEEDYIQSKLKSPLGVCDIALFGLEKQFTEQIENGFFQSIHHGNAMKTAEHLVLDEKAAYEDVPNPYSIERHFRKLTSDERRVIAEDIVGSDIDMKLVDDIARKDGFKYIHRNLYPKLMKYYQTEYPDEISTIPRLAAHTSPGGLVYETRNDVVNPKIQANKYRIGSRADLNSKQWFFIEKNTKIDDGFNVSTWEEAKKLTVRVFWEEMKPSAKVRAIKSAIENAKKKGYSDKTIHHLENPTDDFDDFNDDAQESIRIGIISLGDMFDDAVINETLEKRMAKYKYIMPDGAILNCWHSFLGFFNYPKRVRDEWIEINDAWKNGDIDEKTAMNLIRDLEHLERKFTNEAEKQAAIENNANPDRREYIPMTEMGMAIFTEANETGFVKPTQYQPLRLRLYGSQKYINDIINNFTYDQSIITATNNNSQTLNVFRKAFTRTEMSNLRLDRTDEPNE</sequence>
<accession>A0A0F9L2U0</accession>
<feature type="coiled-coil region" evidence="1">
    <location>
        <begin position="442"/>
        <end position="469"/>
    </location>
</feature>
<name>A0A0F9L2U0_9ZZZZ</name>
<reference evidence="2" key="1">
    <citation type="journal article" date="2015" name="Nature">
        <title>Complex archaea that bridge the gap between prokaryotes and eukaryotes.</title>
        <authorList>
            <person name="Spang A."/>
            <person name="Saw J.H."/>
            <person name="Jorgensen S.L."/>
            <person name="Zaremba-Niedzwiedzka K."/>
            <person name="Martijn J."/>
            <person name="Lind A.E."/>
            <person name="van Eijk R."/>
            <person name="Schleper C."/>
            <person name="Guy L."/>
            <person name="Ettema T.J."/>
        </authorList>
    </citation>
    <scope>NUCLEOTIDE SEQUENCE</scope>
</reference>
<dbReference type="EMBL" id="LAZR01007009">
    <property type="protein sequence ID" value="KKM88088.1"/>
    <property type="molecule type" value="Genomic_DNA"/>
</dbReference>
<proteinExistence type="predicted"/>
<organism evidence="2">
    <name type="scientific">marine sediment metagenome</name>
    <dbReference type="NCBI Taxonomy" id="412755"/>
    <lineage>
        <taxon>unclassified sequences</taxon>
        <taxon>metagenomes</taxon>
        <taxon>ecological metagenomes</taxon>
    </lineage>
</organism>